<keyword evidence="3" id="KW-1185">Reference proteome</keyword>
<dbReference type="Gene3D" id="1.20.910.10">
    <property type="entry name" value="Heme oxygenase-like"/>
    <property type="match status" value="1"/>
</dbReference>
<dbReference type="EMBL" id="FOUY01000011">
    <property type="protein sequence ID" value="SFN27212.1"/>
    <property type="molecule type" value="Genomic_DNA"/>
</dbReference>
<organism evidence="2 3">
    <name type="scientific">Pseudonocardia ammonioxydans</name>
    <dbReference type="NCBI Taxonomy" id="260086"/>
    <lineage>
        <taxon>Bacteria</taxon>
        <taxon>Bacillati</taxon>
        <taxon>Actinomycetota</taxon>
        <taxon>Actinomycetes</taxon>
        <taxon>Pseudonocardiales</taxon>
        <taxon>Pseudonocardiaceae</taxon>
        <taxon>Pseudonocardia</taxon>
    </lineage>
</organism>
<sequence length="350" mass="37640">MTTVSSPAVSSPAPTVHTGLAPLPEPRGPLSAAVLAVLRGEEPPQRPDAAAADPYGDDLQLALHCCYELHYRGFAGVPDDREWDLQLLALRGALEERFLAALRADVPPDDDVTAAVDELLVEPVGPGAETGVSHHLHRRGELWQLREYVAHRSIYHLKEADPQAWVIPRLPRAAKAGLVSVEHDEYGAGDPARLHATLFADMMRELGLPDGYGHHVDAVPGATLAEVNFMSLCGLRRSLRGALVGQFALVELTSSPGSERLVRGMRRLGCGPAAIRFYDEHVEADAVHEQILRRGVLDPLLAEEPALAADIVFGIRAAGFLGDRLGTAMLDAWAAGRTSLRTPLPDGPGR</sequence>
<dbReference type="InterPro" id="IPR016084">
    <property type="entry name" value="Haem_Oase-like_multi-hlx"/>
</dbReference>
<feature type="region of interest" description="Disordered" evidence="1">
    <location>
        <begin position="1"/>
        <end position="25"/>
    </location>
</feature>
<dbReference type="SMART" id="SM01236">
    <property type="entry name" value="Haem_oxygenase_2"/>
    <property type="match status" value="1"/>
</dbReference>
<evidence type="ECO:0000313" key="3">
    <source>
        <dbReference type="Proteomes" id="UP000199614"/>
    </source>
</evidence>
<name>A0A1I4XN41_PSUAM</name>
<protein>
    <submittedName>
        <fullName evidence="2">Iron-containing redox enzyme</fullName>
    </submittedName>
</protein>
<dbReference type="SUPFAM" id="SSF48613">
    <property type="entry name" value="Heme oxygenase-like"/>
    <property type="match status" value="1"/>
</dbReference>
<evidence type="ECO:0000256" key="1">
    <source>
        <dbReference type="SAM" id="MobiDB-lite"/>
    </source>
</evidence>
<dbReference type="STRING" id="260086.SAMN05216207_1011149"/>
<reference evidence="2 3" key="1">
    <citation type="submission" date="2016-10" db="EMBL/GenBank/DDBJ databases">
        <authorList>
            <person name="de Groot N.N."/>
        </authorList>
    </citation>
    <scope>NUCLEOTIDE SEQUENCE [LARGE SCALE GENOMIC DNA]</scope>
    <source>
        <strain evidence="2 3">CGMCC 4.1877</strain>
    </source>
</reference>
<dbReference type="Pfam" id="PF14518">
    <property type="entry name" value="Haem_oxygenas_2"/>
    <property type="match status" value="1"/>
</dbReference>
<feature type="compositionally biased region" description="Low complexity" evidence="1">
    <location>
        <begin position="1"/>
        <end position="16"/>
    </location>
</feature>
<dbReference type="RefSeq" id="WP_425439149.1">
    <property type="nucleotide sequence ID" value="NZ_FOUY01000011.1"/>
</dbReference>
<dbReference type="Proteomes" id="UP000199614">
    <property type="component" value="Unassembled WGS sequence"/>
</dbReference>
<accession>A0A1I4XN41</accession>
<evidence type="ECO:0000313" key="2">
    <source>
        <dbReference type="EMBL" id="SFN27212.1"/>
    </source>
</evidence>
<dbReference type="AlphaFoldDB" id="A0A1I4XN41"/>
<gene>
    <name evidence="2" type="ORF">SAMN05216207_1011149</name>
</gene>
<proteinExistence type="predicted"/>